<comment type="caution">
    <text evidence="3">The sequence shown here is derived from an EMBL/GenBank/DDBJ whole genome shotgun (WGS) entry which is preliminary data.</text>
</comment>
<proteinExistence type="predicted"/>
<feature type="region of interest" description="Disordered" evidence="1">
    <location>
        <begin position="104"/>
        <end position="142"/>
    </location>
</feature>
<dbReference type="Pfam" id="PF09919">
    <property type="entry name" value="DUF2149"/>
    <property type="match status" value="1"/>
</dbReference>
<gene>
    <name evidence="3" type="ORF">CH338_20780</name>
</gene>
<evidence type="ECO:0000313" key="4">
    <source>
        <dbReference type="Proteomes" id="UP000248863"/>
    </source>
</evidence>
<dbReference type="InterPro" id="IPR018676">
    <property type="entry name" value="DUF2149"/>
</dbReference>
<feature type="compositionally biased region" description="Low complexity" evidence="1">
    <location>
        <begin position="104"/>
        <end position="116"/>
    </location>
</feature>
<accession>A0A327K9Z9</accession>
<evidence type="ECO:0000256" key="1">
    <source>
        <dbReference type="SAM" id="MobiDB-lite"/>
    </source>
</evidence>
<evidence type="ECO:0000313" key="3">
    <source>
        <dbReference type="EMBL" id="RAI34495.1"/>
    </source>
</evidence>
<dbReference type="AlphaFoldDB" id="A0A327K9Z9"/>
<keyword evidence="2" id="KW-1133">Transmembrane helix</keyword>
<dbReference type="Proteomes" id="UP000248863">
    <property type="component" value="Unassembled WGS sequence"/>
</dbReference>
<sequence>MTLRILEEDEELDPILSVVNLVDVFLVMIGALMMIIAVNPLNPFASETAVAVKNPGRPDMQIVVKDGEKIETYTSTQEIGSGEGVRAGIAYRLKDGSFVYVPETAPSGGAPAATPGRPMPPVQAAPRGPLPSLRPVPPSPSP</sequence>
<keyword evidence="4" id="KW-1185">Reference proteome</keyword>
<keyword evidence="2" id="KW-0812">Transmembrane</keyword>
<feature type="transmembrane region" description="Helical" evidence="2">
    <location>
        <begin position="15"/>
        <end position="38"/>
    </location>
</feature>
<name>A0A327K9Z9_9BRAD</name>
<reference evidence="3 4" key="1">
    <citation type="submission" date="2017-07" db="EMBL/GenBank/DDBJ databases">
        <title>Draft Genome Sequences of Select Purple Nonsulfur Bacteria.</title>
        <authorList>
            <person name="Lasarre B."/>
            <person name="Mckinlay J.B."/>
        </authorList>
    </citation>
    <scope>NUCLEOTIDE SEQUENCE [LARGE SCALE GENOMIC DNA]</scope>
    <source>
        <strain evidence="3 4">DSM 11907</strain>
    </source>
</reference>
<dbReference type="OrthoDB" id="199365at2"/>
<dbReference type="EMBL" id="NPEU01000305">
    <property type="protein sequence ID" value="RAI34495.1"/>
    <property type="molecule type" value="Genomic_DNA"/>
</dbReference>
<protein>
    <recommendedName>
        <fullName evidence="5">DUF2149 domain-containing protein</fullName>
    </recommendedName>
</protein>
<keyword evidence="2" id="KW-0472">Membrane</keyword>
<feature type="compositionally biased region" description="Pro residues" evidence="1">
    <location>
        <begin position="117"/>
        <end position="142"/>
    </location>
</feature>
<dbReference type="RefSeq" id="WP_111359017.1">
    <property type="nucleotide sequence ID" value="NZ_NHSK01000146.1"/>
</dbReference>
<evidence type="ECO:0000256" key="2">
    <source>
        <dbReference type="SAM" id="Phobius"/>
    </source>
</evidence>
<organism evidence="3 4">
    <name type="scientific">Rhodoplanes elegans</name>
    <dbReference type="NCBI Taxonomy" id="29408"/>
    <lineage>
        <taxon>Bacteria</taxon>
        <taxon>Pseudomonadati</taxon>
        <taxon>Pseudomonadota</taxon>
        <taxon>Alphaproteobacteria</taxon>
        <taxon>Hyphomicrobiales</taxon>
        <taxon>Nitrobacteraceae</taxon>
        <taxon>Rhodoplanes</taxon>
    </lineage>
</organism>
<evidence type="ECO:0008006" key="5">
    <source>
        <dbReference type="Google" id="ProtNLM"/>
    </source>
</evidence>